<keyword evidence="3" id="KW-1185">Reference proteome</keyword>
<dbReference type="Proteomes" id="UP000688137">
    <property type="component" value="Unassembled WGS sequence"/>
</dbReference>
<feature type="compositionally biased region" description="Polar residues" evidence="1">
    <location>
        <begin position="27"/>
        <end position="45"/>
    </location>
</feature>
<dbReference type="AlphaFoldDB" id="A0A8S1M3E6"/>
<dbReference type="OMA" id="IAVTQNI"/>
<proteinExistence type="predicted"/>
<comment type="caution">
    <text evidence="2">The sequence shown here is derived from an EMBL/GenBank/DDBJ whole genome shotgun (WGS) entry which is preliminary data.</text>
</comment>
<sequence>MSKQPFWKRLFCVCTGEESNEQRPKSRSVQTPNQGHYQQQKQMQNPLEESNIMSQLKFMNQQIESPYHLITDNTQQCCFLVHKTQMQFPISKNLVVNSKNPNHIFDHQDEKKLLFDTKQNKIAPLHLSRYIAGRLKPAQRVLEINSQFNQHSIQFLNQGMSVIAVTQNIQHQQMGWQNLEQLKMNSLEISVIGANFANLRMDWNRVPIDAIFVNLTNYRKDKNEQTYQGLVNAVRITSDIVILLAGQRVSFLYELFARLTVEYPKLLISVSIEEQEIVFNNRVEFTLIFMGQYSKLNKNHLIEALYDRLIYSSKSYKEFELYSILTPIITDLIDNIGCIKVMKYFLESLYDVKQNQDLTNNFFRSLEQNKLINREKFIEYLAKYPIVSTPQLSPQRKPRKNTIQQQQSVSFNYDLQGYKTQNTDFLLDGGTFTPNNNNTSQAEVLK</sequence>
<protein>
    <submittedName>
        <fullName evidence="2">Uncharacterized protein</fullName>
    </submittedName>
</protein>
<dbReference type="EMBL" id="CAJJDM010000049">
    <property type="protein sequence ID" value="CAD8072333.1"/>
    <property type="molecule type" value="Genomic_DNA"/>
</dbReference>
<evidence type="ECO:0000313" key="3">
    <source>
        <dbReference type="Proteomes" id="UP000688137"/>
    </source>
</evidence>
<feature type="region of interest" description="Disordered" evidence="1">
    <location>
        <begin position="21"/>
        <end position="45"/>
    </location>
</feature>
<reference evidence="2" key="1">
    <citation type="submission" date="2021-01" db="EMBL/GenBank/DDBJ databases">
        <authorList>
            <consortium name="Genoscope - CEA"/>
            <person name="William W."/>
        </authorList>
    </citation>
    <scope>NUCLEOTIDE SEQUENCE</scope>
</reference>
<evidence type="ECO:0000256" key="1">
    <source>
        <dbReference type="SAM" id="MobiDB-lite"/>
    </source>
</evidence>
<gene>
    <name evidence="2" type="ORF">PPRIM_AZ9-3.1.T0490071</name>
</gene>
<organism evidence="2 3">
    <name type="scientific">Paramecium primaurelia</name>
    <dbReference type="NCBI Taxonomy" id="5886"/>
    <lineage>
        <taxon>Eukaryota</taxon>
        <taxon>Sar</taxon>
        <taxon>Alveolata</taxon>
        <taxon>Ciliophora</taxon>
        <taxon>Intramacronucleata</taxon>
        <taxon>Oligohymenophorea</taxon>
        <taxon>Peniculida</taxon>
        <taxon>Parameciidae</taxon>
        <taxon>Paramecium</taxon>
    </lineage>
</organism>
<name>A0A8S1M3E6_PARPR</name>
<evidence type="ECO:0000313" key="2">
    <source>
        <dbReference type="EMBL" id="CAD8072333.1"/>
    </source>
</evidence>
<accession>A0A8S1M3E6</accession>